<sequence length="227" mass="25792">MYIKKLKLRLQAIIIFLFFKFFTNTLWFYKNSFNTSGLSLPYTIIPIETMKKLLMIITALAMGLPLCAQVKPNVTKESTTVTTKVNDGTRERKVVKTANKATQQEIELQNAESKTLNKNIKPTPVQVTSSTTLSGDGIPTQETDRSSYYTMDGQRYQFSTDRAGYRVSTDNNQNYGVLRKTSNNNYIYRSGTTTSYGYFDGNGNFIVETYDDKTDGVSVQTFTRVRE</sequence>
<proteinExistence type="predicted"/>
<evidence type="ECO:0000313" key="2">
    <source>
        <dbReference type="EMBL" id="OYQ32999.1"/>
    </source>
</evidence>
<feature type="transmembrane region" description="Helical" evidence="1">
    <location>
        <begin position="12"/>
        <end position="29"/>
    </location>
</feature>
<gene>
    <name evidence="2" type="ORF">CHU92_13840</name>
</gene>
<feature type="transmembrane region" description="Helical" evidence="1">
    <location>
        <begin position="49"/>
        <end position="68"/>
    </location>
</feature>
<keyword evidence="3" id="KW-1185">Reference proteome</keyword>
<evidence type="ECO:0000256" key="1">
    <source>
        <dbReference type="SAM" id="Phobius"/>
    </source>
</evidence>
<keyword evidence="1" id="KW-1133">Transmembrane helix</keyword>
<keyword evidence="1" id="KW-0812">Transmembrane</keyword>
<keyword evidence="1" id="KW-0472">Membrane</keyword>
<dbReference type="AlphaFoldDB" id="A0A255YUZ5"/>
<accession>A0A255YUZ5</accession>
<protein>
    <submittedName>
        <fullName evidence="2">Uncharacterized protein</fullName>
    </submittedName>
</protein>
<reference evidence="2 3" key="1">
    <citation type="submission" date="2017-07" db="EMBL/GenBank/DDBJ databases">
        <title>Flavobacterium cyanobacteriorum sp. nov., isolated from cyanobacterial aggregates in a eutrophic lake.</title>
        <authorList>
            <person name="Cai H."/>
        </authorList>
    </citation>
    <scope>NUCLEOTIDE SEQUENCE [LARGE SCALE GENOMIC DNA]</scope>
    <source>
        <strain evidence="2 3">TH021</strain>
    </source>
</reference>
<name>A0A255YUZ5_9FLAO</name>
<dbReference type="Proteomes" id="UP000216605">
    <property type="component" value="Unassembled WGS sequence"/>
</dbReference>
<comment type="caution">
    <text evidence="2">The sequence shown here is derived from an EMBL/GenBank/DDBJ whole genome shotgun (WGS) entry which is preliminary data.</text>
</comment>
<dbReference type="EMBL" id="NOXV01000302">
    <property type="protein sequence ID" value="OYQ32999.1"/>
    <property type="molecule type" value="Genomic_DNA"/>
</dbReference>
<organism evidence="2 3">
    <name type="scientific">Flavobacterium cyanobacteriorum</name>
    <dbReference type="NCBI Taxonomy" id="2022802"/>
    <lineage>
        <taxon>Bacteria</taxon>
        <taxon>Pseudomonadati</taxon>
        <taxon>Bacteroidota</taxon>
        <taxon>Flavobacteriia</taxon>
        <taxon>Flavobacteriales</taxon>
        <taxon>Flavobacteriaceae</taxon>
        <taxon>Flavobacterium</taxon>
    </lineage>
</organism>
<evidence type="ECO:0000313" key="3">
    <source>
        <dbReference type="Proteomes" id="UP000216605"/>
    </source>
</evidence>